<dbReference type="GO" id="GO:0005886">
    <property type="term" value="C:plasma membrane"/>
    <property type="evidence" value="ECO:0007669"/>
    <property type="project" value="UniProtKB-SubCell"/>
</dbReference>
<feature type="transmembrane region" description="Helical" evidence="9">
    <location>
        <begin position="285"/>
        <end position="306"/>
    </location>
</feature>
<dbReference type="GO" id="GO:0048472">
    <property type="term" value="F:threonine-phosphate decarboxylase activity"/>
    <property type="evidence" value="ECO:0007669"/>
    <property type="project" value="InterPro"/>
</dbReference>
<reference evidence="10 11" key="1">
    <citation type="submission" date="2015-12" db="EMBL/GenBank/DDBJ databases">
        <title>Nitrous oxide reduction kinetics distinguish bacteria harboring typical versus atypical NosZ.</title>
        <authorList>
            <person name="Yoon S."/>
            <person name="Nissen S."/>
            <person name="Park D."/>
            <person name="Sanford R.A."/>
            <person name="Loeffler F.E."/>
        </authorList>
    </citation>
    <scope>NUCLEOTIDE SEQUENCE [LARGE SCALE GENOMIC DNA]</scope>
    <source>
        <strain evidence="10 11">ATCC BAA-841</strain>
    </source>
</reference>
<comment type="caution">
    <text evidence="9">Lacks conserved residue(s) required for the propagation of feature annotation.</text>
</comment>
<evidence type="ECO:0000256" key="1">
    <source>
        <dbReference type="ARBA" id="ARBA00004651"/>
    </source>
</evidence>
<keyword evidence="11" id="KW-1185">Reference proteome</keyword>
<proteinExistence type="inferred from homology"/>
<dbReference type="GO" id="GO:0015420">
    <property type="term" value="F:ABC-type vitamin B12 transporter activity"/>
    <property type="evidence" value="ECO:0007669"/>
    <property type="project" value="UniProtKB-UniRule"/>
</dbReference>
<keyword evidence="4 9" id="KW-1003">Cell membrane</keyword>
<feature type="transmembrane region" description="Helical" evidence="9">
    <location>
        <begin position="48"/>
        <end position="68"/>
    </location>
</feature>
<evidence type="ECO:0000256" key="4">
    <source>
        <dbReference type="ARBA" id="ARBA00022475"/>
    </source>
</evidence>
<keyword evidence="6 9" id="KW-0812">Transmembrane</keyword>
<dbReference type="NCBIfam" id="NF005792">
    <property type="entry name" value="PRK07630.1"/>
    <property type="match status" value="1"/>
</dbReference>
<keyword evidence="7 9" id="KW-1133">Transmembrane helix</keyword>
<dbReference type="GO" id="GO:0009236">
    <property type="term" value="P:cobalamin biosynthetic process"/>
    <property type="evidence" value="ECO:0007669"/>
    <property type="project" value="UniProtKB-UniRule"/>
</dbReference>
<dbReference type="Proteomes" id="UP000070186">
    <property type="component" value="Unassembled WGS sequence"/>
</dbReference>
<evidence type="ECO:0000256" key="2">
    <source>
        <dbReference type="ARBA" id="ARBA00004953"/>
    </source>
</evidence>
<comment type="pathway">
    <text evidence="2 9">Cofactor biosynthesis; adenosylcobalamin biosynthesis.</text>
</comment>
<dbReference type="EMBL" id="LODL01000007">
    <property type="protein sequence ID" value="KXB32151.1"/>
    <property type="molecule type" value="Genomic_DNA"/>
</dbReference>
<evidence type="ECO:0000256" key="6">
    <source>
        <dbReference type="ARBA" id="ARBA00022692"/>
    </source>
</evidence>
<name>A0A133XMI3_9RHOO</name>
<evidence type="ECO:0000256" key="5">
    <source>
        <dbReference type="ARBA" id="ARBA00022573"/>
    </source>
</evidence>
<evidence type="ECO:0000256" key="8">
    <source>
        <dbReference type="ARBA" id="ARBA00023136"/>
    </source>
</evidence>
<evidence type="ECO:0000256" key="3">
    <source>
        <dbReference type="ARBA" id="ARBA00006263"/>
    </source>
</evidence>
<dbReference type="STRING" id="281362.AT959_03590"/>
<evidence type="ECO:0000256" key="7">
    <source>
        <dbReference type="ARBA" id="ARBA00022989"/>
    </source>
</evidence>
<dbReference type="Pfam" id="PF03186">
    <property type="entry name" value="CobD_Cbib"/>
    <property type="match status" value="1"/>
</dbReference>
<dbReference type="PANTHER" id="PTHR34308:SF1">
    <property type="entry name" value="COBALAMIN BIOSYNTHESIS PROTEIN CBIB"/>
    <property type="match status" value="1"/>
</dbReference>
<organism evidence="10 11">
    <name type="scientific">Dechloromonas denitrificans</name>
    <dbReference type="NCBI Taxonomy" id="281362"/>
    <lineage>
        <taxon>Bacteria</taxon>
        <taxon>Pseudomonadati</taxon>
        <taxon>Pseudomonadota</taxon>
        <taxon>Betaproteobacteria</taxon>
        <taxon>Rhodocyclales</taxon>
        <taxon>Azonexaceae</taxon>
        <taxon>Dechloromonas</taxon>
    </lineage>
</organism>
<dbReference type="RefSeq" id="WP_066880672.1">
    <property type="nucleotide sequence ID" value="NZ_LODL01000007.1"/>
</dbReference>
<dbReference type="HAMAP" id="MF_00024">
    <property type="entry name" value="CobD_CbiB"/>
    <property type="match status" value="1"/>
</dbReference>
<keyword evidence="5 9" id="KW-0169">Cobalamin biosynthesis</keyword>
<dbReference type="AlphaFoldDB" id="A0A133XMI3"/>
<evidence type="ECO:0000313" key="10">
    <source>
        <dbReference type="EMBL" id="KXB32151.1"/>
    </source>
</evidence>
<comment type="subcellular location">
    <subcellularLocation>
        <location evidence="1 9">Cell membrane</location>
        <topology evidence="1 9">Multi-pass membrane protein</topology>
    </subcellularLocation>
</comment>
<accession>A0A133XMI3</accession>
<dbReference type="InterPro" id="IPR004485">
    <property type="entry name" value="Cobalamin_biosynth_CobD/CbiB"/>
</dbReference>
<comment type="similarity">
    <text evidence="3 9">Belongs to the CobD/CbiB family.</text>
</comment>
<dbReference type="UniPathway" id="UPA00148"/>
<evidence type="ECO:0000256" key="9">
    <source>
        <dbReference type="HAMAP-Rule" id="MF_00024"/>
    </source>
</evidence>
<comment type="function">
    <text evidence="9">Converts cobyric acid to cobinamide by the addition of aminopropanol on the F carboxylic group.</text>
</comment>
<sequence length="307" mass="33861">MSLLSLIAVFLIEQLQPLHYRRIVAEPLSAWADFIESRLNAGEYRHGVIAWCVAALLPVLLLAGLYAFLYSLNPLLGWALNVGALYLTMGFRQFSHHYTEIQLALRLGDLPRARALLSEWQGRSAEGLGSQDIARLSIEQALAASHRHVFAVLLWFVLLPGPCGAVLYRISAVVYERWRTRDAAEQNNFSAFSRHIFGMIDWLPLRVTASAFAIVGDFEDAVYCWRTQADQWPDRDLGIVLASGAGALGVQLGMPLVDGVEVTDRAALGLGDPADVDFMQSAVGLVWRATVLWMVLLFLLGLASLVG</sequence>
<protein>
    <recommendedName>
        <fullName evidence="9">Cobalamin biosynthesis protein CobD</fullName>
    </recommendedName>
</protein>
<feature type="transmembrane region" description="Helical" evidence="9">
    <location>
        <begin position="149"/>
        <end position="170"/>
    </location>
</feature>
<dbReference type="PANTHER" id="PTHR34308">
    <property type="entry name" value="COBALAMIN BIOSYNTHESIS PROTEIN CBIB"/>
    <property type="match status" value="1"/>
</dbReference>
<gene>
    <name evidence="9" type="primary">cobD</name>
    <name evidence="10" type="ORF">AT959_03590</name>
</gene>
<comment type="caution">
    <text evidence="10">The sequence shown here is derived from an EMBL/GenBank/DDBJ whole genome shotgun (WGS) entry which is preliminary data.</text>
</comment>
<evidence type="ECO:0000313" key="11">
    <source>
        <dbReference type="Proteomes" id="UP000070186"/>
    </source>
</evidence>
<keyword evidence="8 9" id="KW-0472">Membrane</keyword>